<dbReference type="PROSITE" id="PS00330">
    <property type="entry name" value="HEMOLYSIN_CALCIUM"/>
    <property type="match status" value="2"/>
</dbReference>
<dbReference type="Proteomes" id="UP001525961">
    <property type="component" value="Unassembled WGS sequence"/>
</dbReference>
<dbReference type="InterPro" id="IPR059226">
    <property type="entry name" value="Choice_anch_Q_dom"/>
</dbReference>
<keyword evidence="3" id="KW-0106">Calcium</keyword>
<sequence length="1323" mass="136403">MTVIQGTPFDDTLLGTLGNDFLYGWQGNDFLNSADGDDILYGDEGNDSLTGGNGNDLVAGSQGNDVLDGSNGNDILYGGQGEDVLIGGLGGDRLFGDAGFDSFYLEWGADTVTGGKDKDTFILFPTLGGGTLPEAAIITDFNPLEDKLELTGGLTFEGLNIFQGTENYAKDTIIQDRNTGRYLAILLNVATPSFVPEAIAETPVEETEIPTAEATEQPLIIFARPERVISWIAQPGTPTDNPNIPDNPNTPDNPIPPDETIPGKLQFTASQFAVNEDGNPVITITVERIEGSAGAVGATIPLTDGTATAPDDYDNTPILVNFGDGDTNPKTIEVSIVDDAVIEGDETVNLTLFNPTGGASLGSENTATLTLLDNDRPSKIQFSTSTYSIREDGGSATITVTRDSAIGTVSVNYATQPPNTTNPATADADYIPTQGTLTFNPGETTKNLAIPILNDDLLEGTKTVQVALSNPSNGAVLGETATATLEVLDHEPGLLEFISASSSGLEGNSGTTANTVVGKIRRSGGSDGEVTVQVVLDNPVGTATPGEDYTTTFPISVTFADGESGDRDVVIAIVGDLVNEPNETIPLQLVNPSNGTRLGTQSTTIYTLVNDDGGINIPTASNFIAENITIPGGTSHTFTIDYADNVAINISSLDNSDIRVTQPDGSQVPATLVSVNPLGEGTPRTVTYQIAAPGGSWDTADNGNYTVLLQSNQVTDTSGNTIPNATLGSFNVNLDTLAPTASNLGVTDVNTSGGTTHSFTVDYADNVALDISSLDSSDIQVTGPNGFNTLATLVSVNSSQNGTPRTVTYEVTTPGGTWDSGDNGTYAIALVGNQVFDTSGNTVPASNLGSFTVTSPLSLTPTVTLGVSPDRVYEDSGTAITYTFTRTDSVNVPLSSPLVASFNIGGSATFMMDGTGDYTQAGADMFNTTGTITFAPGSPTASLSLTPRLETSIEPNETVDITLTNGAYNIGTSDRGTSLILDDDALVLNTNDSGYGSLRQAITNANTQGGSPVIAMNLVNGEIILGSPLPAINSSITFTGPGANLLTISGNNLYRVFYVNNGASASFHDLTIANGRSVGEPGGGIYNNGGLVQLTNSVVNNNSGGGSGGGIFNFGGQLNIVSSTISNNFSPLEGGGIWNSGTLNITNSTISGNTAYTATTYGGGGIYNNNGTATLSSTTVSDNLISSPAEFPSSGGGIANEAGTVYAKNSIIAGNQRSNANYPDFSGILTSGGYNLIGDPTGGSGFAPTTDILDVNPLLDPLANYGGTTPTHRLQLGSPAINAGDATFPSPYISPLPFDQRGDGYDRIVNGLIDIGSYEYLAG</sequence>
<name>A0ABT2N338_9CYAN</name>
<evidence type="ECO:0000313" key="6">
    <source>
        <dbReference type="EMBL" id="MCT7977104.1"/>
    </source>
</evidence>
<dbReference type="Gene3D" id="2.150.10.10">
    <property type="entry name" value="Serralysin-like metalloprotease, C-terminal"/>
    <property type="match status" value="2"/>
</dbReference>
<proteinExistence type="predicted"/>
<keyword evidence="2" id="KW-0677">Repeat</keyword>
<keyword evidence="7" id="KW-1185">Reference proteome</keyword>
<evidence type="ECO:0000256" key="3">
    <source>
        <dbReference type="ARBA" id="ARBA00022837"/>
    </source>
</evidence>
<dbReference type="SUPFAM" id="SSF51120">
    <property type="entry name" value="beta-Roll"/>
    <property type="match status" value="1"/>
</dbReference>
<dbReference type="RefSeq" id="WP_261234767.1">
    <property type="nucleotide sequence ID" value="NZ_JAMXFA010000005.1"/>
</dbReference>
<feature type="domain" description="Calx-beta" evidence="5">
    <location>
        <begin position="367"/>
        <end position="469"/>
    </location>
</feature>
<dbReference type="SUPFAM" id="SSF141072">
    <property type="entry name" value="CalX-like"/>
    <property type="match status" value="4"/>
</dbReference>
<dbReference type="InterPro" id="IPR001343">
    <property type="entry name" value="Hemolysn_Ca-bd"/>
</dbReference>
<comment type="caution">
    <text evidence="6">The sequence shown here is derived from an EMBL/GenBank/DDBJ whole genome shotgun (WGS) entry which is preliminary data.</text>
</comment>
<feature type="domain" description="Calx-beta" evidence="5">
    <location>
        <begin position="483"/>
        <end position="590"/>
    </location>
</feature>
<evidence type="ECO:0000259" key="5">
    <source>
        <dbReference type="SMART" id="SM00237"/>
    </source>
</evidence>
<dbReference type="InterPro" id="IPR026919">
    <property type="entry name" value="ADGRV1"/>
</dbReference>
<gene>
    <name evidence="6" type="ORF">NG792_05105</name>
</gene>
<dbReference type="NCBIfam" id="NF041518">
    <property type="entry name" value="choice_anch_Q"/>
    <property type="match status" value="1"/>
</dbReference>
<dbReference type="Pfam" id="PF00353">
    <property type="entry name" value="HemolysinCabind"/>
    <property type="match status" value="3"/>
</dbReference>
<accession>A0ABT2N338</accession>
<feature type="domain" description="Calx-beta" evidence="5">
    <location>
        <begin position="252"/>
        <end position="353"/>
    </location>
</feature>
<protein>
    <recommendedName>
        <fullName evidence="5">Calx-beta domain-containing protein</fullName>
    </recommendedName>
</protein>
<dbReference type="InterPro" id="IPR011050">
    <property type="entry name" value="Pectin_lyase_fold/virulence"/>
</dbReference>
<evidence type="ECO:0000313" key="7">
    <source>
        <dbReference type="Proteomes" id="UP001525961"/>
    </source>
</evidence>
<dbReference type="InterPro" id="IPR018511">
    <property type="entry name" value="Hemolysin-typ_Ca-bd_CS"/>
</dbReference>
<feature type="compositionally biased region" description="Low complexity" evidence="4">
    <location>
        <begin position="237"/>
        <end position="250"/>
    </location>
</feature>
<dbReference type="SMART" id="SM00237">
    <property type="entry name" value="Calx_beta"/>
    <property type="match status" value="3"/>
</dbReference>
<evidence type="ECO:0000256" key="4">
    <source>
        <dbReference type="SAM" id="MobiDB-lite"/>
    </source>
</evidence>
<organism evidence="6 7">
    <name type="scientific">Laspinema olomoucense D3b</name>
    <dbReference type="NCBI Taxonomy" id="2953688"/>
    <lineage>
        <taxon>Bacteria</taxon>
        <taxon>Bacillati</taxon>
        <taxon>Cyanobacteriota</taxon>
        <taxon>Cyanophyceae</taxon>
        <taxon>Oscillatoriophycideae</taxon>
        <taxon>Oscillatoriales</taxon>
        <taxon>Laspinemataceae</taxon>
        <taxon>Laspinema</taxon>
        <taxon>Laspinema olomoucense</taxon>
    </lineage>
</organism>
<keyword evidence="1" id="KW-0732">Signal</keyword>
<dbReference type="Pfam" id="PF03160">
    <property type="entry name" value="Calx-beta"/>
    <property type="match status" value="2"/>
</dbReference>
<dbReference type="EMBL" id="JAMXFA010000005">
    <property type="protein sequence ID" value="MCT7977104.1"/>
    <property type="molecule type" value="Genomic_DNA"/>
</dbReference>
<feature type="region of interest" description="Disordered" evidence="4">
    <location>
        <begin position="234"/>
        <end position="254"/>
    </location>
</feature>
<dbReference type="PRINTS" id="PR00313">
    <property type="entry name" value="CABNDNGRPT"/>
</dbReference>
<evidence type="ECO:0000256" key="1">
    <source>
        <dbReference type="ARBA" id="ARBA00022729"/>
    </source>
</evidence>
<evidence type="ECO:0000256" key="2">
    <source>
        <dbReference type="ARBA" id="ARBA00022737"/>
    </source>
</evidence>
<dbReference type="SUPFAM" id="SSF51126">
    <property type="entry name" value="Pectin lyase-like"/>
    <property type="match status" value="1"/>
</dbReference>
<dbReference type="InterPro" id="IPR038081">
    <property type="entry name" value="CalX-like_sf"/>
</dbReference>
<dbReference type="InterPro" id="IPR003644">
    <property type="entry name" value="Calx_beta"/>
</dbReference>
<dbReference type="PANTHER" id="PTHR46682:SF1">
    <property type="entry name" value="ADHESION G-PROTEIN COUPLED RECEPTOR V1"/>
    <property type="match status" value="1"/>
</dbReference>
<dbReference type="Gene3D" id="2.60.40.2030">
    <property type="match status" value="4"/>
</dbReference>
<dbReference type="PANTHER" id="PTHR46682">
    <property type="entry name" value="ADHESION G-PROTEIN COUPLED RECEPTOR V1"/>
    <property type="match status" value="1"/>
</dbReference>
<dbReference type="InterPro" id="IPR011049">
    <property type="entry name" value="Serralysin-like_metalloprot_C"/>
</dbReference>
<reference evidence="6 7" key="1">
    <citation type="journal article" date="2022" name="Front. Microbiol.">
        <title>High genomic differentiation and limited gene flow indicate recent cryptic speciation within the genus Laspinema (cyanobacteria).</title>
        <authorList>
            <person name="Stanojkovic A."/>
            <person name="Skoupy S."/>
            <person name="Skaloud P."/>
            <person name="Dvorak P."/>
        </authorList>
    </citation>
    <scope>NUCLEOTIDE SEQUENCE [LARGE SCALE GENOMIC DNA]</scope>
    <source>
        <strain evidence="6 7">D3b</strain>
    </source>
</reference>